<dbReference type="EMBL" id="BLRU01000061">
    <property type="protein sequence ID" value="GFP19322.1"/>
    <property type="molecule type" value="Genomic_DNA"/>
</dbReference>
<dbReference type="Proteomes" id="UP000588083">
    <property type="component" value="Unassembled WGS sequence"/>
</dbReference>
<evidence type="ECO:0000313" key="11">
    <source>
        <dbReference type="Proteomes" id="UP000568877"/>
    </source>
</evidence>
<evidence type="ECO:0000313" key="5">
    <source>
        <dbReference type="EMBL" id="GFP19322.1"/>
    </source>
</evidence>
<dbReference type="Proteomes" id="UP000568877">
    <property type="component" value="Unassembled WGS sequence"/>
</dbReference>
<feature type="transmembrane region" description="Helical" evidence="3">
    <location>
        <begin position="153"/>
        <end position="178"/>
    </location>
</feature>
<dbReference type="EMBL" id="BLRW01000032">
    <property type="protein sequence ID" value="GFP22929.1"/>
    <property type="molecule type" value="Genomic_DNA"/>
</dbReference>
<dbReference type="Pfam" id="PF09335">
    <property type="entry name" value="VTT_dom"/>
    <property type="match status" value="1"/>
</dbReference>
<evidence type="ECO:0000256" key="1">
    <source>
        <dbReference type="ARBA" id="ARBA00009458"/>
    </source>
</evidence>
<dbReference type="EMBL" id="BLRZ01000080">
    <property type="protein sequence ID" value="GFP30590.1"/>
    <property type="molecule type" value="Genomic_DNA"/>
</dbReference>
<comment type="similarity">
    <text evidence="1">Belongs to the Bcl-2 family.</text>
</comment>
<evidence type="ECO:0000313" key="13">
    <source>
        <dbReference type="Proteomes" id="UP000585609"/>
    </source>
</evidence>
<feature type="transmembrane region" description="Helical" evidence="3">
    <location>
        <begin position="89"/>
        <end position="115"/>
    </location>
</feature>
<dbReference type="EMBL" id="BLSA01000114">
    <property type="protein sequence ID" value="GFP32630.1"/>
    <property type="molecule type" value="Genomic_DNA"/>
</dbReference>
<comment type="similarity">
    <text evidence="2">Belongs to the DedA family.</text>
</comment>
<accession>A0A6V8PES6</accession>
<evidence type="ECO:0000313" key="9">
    <source>
        <dbReference type="EMBL" id="GFP37431.1"/>
    </source>
</evidence>
<feature type="transmembrane region" description="Helical" evidence="3">
    <location>
        <begin position="184"/>
        <end position="205"/>
    </location>
</feature>
<evidence type="ECO:0000313" key="8">
    <source>
        <dbReference type="EMBL" id="GFP32630.1"/>
    </source>
</evidence>
<keyword evidence="3" id="KW-0812">Transmembrane</keyword>
<dbReference type="Proteomes" id="UP000561271">
    <property type="component" value="Unassembled WGS sequence"/>
</dbReference>
<proteinExistence type="inferred from homology"/>
<organism evidence="7 14">
    <name type="scientific">Candidatus Hakubella thermalkaliphila</name>
    <dbReference type="NCBI Taxonomy" id="2754717"/>
    <lineage>
        <taxon>Bacteria</taxon>
        <taxon>Bacillati</taxon>
        <taxon>Actinomycetota</taxon>
        <taxon>Actinomycetota incertae sedis</taxon>
        <taxon>Candidatus Hakubellales</taxon>
        <taxon>Candidatus Hakubellaceae</taxon>
        <taxon>Candidatus Hakubella</taxon>
    </lineage>
</organism>
<comment type="caution">
    <text evidence="7">The sequence shown here is derived from an EMBL/GenBank/DDBJ whole genome shotgun (WGS) entry which is preliminary data.</text>
</comment>
<dbReference type="AlphaFoldDB" id="A0A6V8PES6"/>
<keyword evidence="3" id="KW-1133">Transmembrane helix</keyword>
<dbReference type="InterPro" id="IPR051311">
    <property type="entry name" value="DedA_domain"/>
</dbReference>
<keyword evidence="14" id="KW-1185">Reference proteome</keyword>
<gene>
    <name evidence="5" type="ORF">HKBW3S03_00827</name>
    <name evidence="6" type="ORF">HKBW3S09_00396</name>
    <name evidence="7" type="ORF">HKBW3S34_01510</name>
    <name evidence="8" type="ORF">HKBW3S42_00936</name>
    <name evidence="9" type="ORF">HKBW3S44_01111</name>
</gene>
<dbReference type="PROSITE" id="PS01258">
    <property type="entry name" value="BH2"/>
    <property type="match status" value="1"/>
</dbReference>
<feature type="domain" description="VTT" evidence="4">
    <location>
        <begin position="94"/>
        <end position="205"/>
    </location>
</feature>
<dbReference type="Proteomes" id="UP000585609">
    <property type="component" value="Unassembled WGS sequence"/>
</dbReference>
<keyword evidence="3" id="KW-0472">Membrane</keyword>
<evidence type="ECO:0000313" key="6">
    <source>
        <dbReference type="EMBL" id="GFP22929.1"/>
    </source>
</evidence>
<evidence type="ECO:0000313" key="7">
    <source>
        <dbReference type="EMBL" id="GFP30590.1"/>
    </source>
</evidence>
<sequence length="215" mass="23716">MHRGAPRRMKIGLFSREDIEMQRVRLLNSVWIRAGTLIFIFLAVAILISLGMAKLVPYIEGLEKYGYFGIFLISFVAASPVIPPAPLMAIAVAIATAAVATWANPILVVIIFAFGNALGEGVGYGVSRFGVKITHISIPLVQKTEDWIKRYGGWVIAFLACFPVIIFFDIVGIVAGTLRYPFPSFLFFCFLGGLIRFSLLILLGAEIVKRFLPFV</sequence>
<dbReference type="EMBL" id="BLSC01000088">
    <property type="protein sequence ID" value="GFP37431.1"/>
    <property type="molecule type" value="Genomic_DNA"/>
</dbReference>
<dbReference type="Proteomes" id="UP000574717">
    <property type="component" value="Unassembled WGS sequence"/>
</dbReference>
<protein>
    <recommendedName>
        <fullName evidence="4">VTT domain-containing protein</fullName>
    </recommendedName>
</protein>
<evidence type="ECO:0000313" key="12">
    <source>
        <dbReference type="Proteomes" id="UP000574717"/>
    </source>
</evidence>
<reference evidence="10 11" key="1">
    <citation type="journal article" date="2020" name="Front. Microbiol.">
        <title>Single-cell genomics of novel Actinobacteria with the Wood-Ljungdahl pathway discovered in a serpentinizing system.</title>
        <authorList>
            <person name="Merino N."/>
            <person name="Kawai M."/>
            <person name="Boyd E.S."/>
            <person name="Colman D.R."/>
            <person name="McGlynn S.E."/>
            <person name="Nealson K.H."/>
            <person name="Kurokawa K."/>
            <person name="Hongoh Y."/>
        </authorList>
    </citation>
    <scope>NUCLEOTIDE SEQUENCE [LARGE SCALE GENOMIC DNA]</scope>
    <source>
        <strain evidence="5 12">S03</strain>
        <strain evidence="6 13">S09_30</strain>
        <strain evidence="7 14">S34</strain>
        <strain evidence="8 11">S42</strain>
        <strain evidence="9 10">S44</strain>
    </source>
</reference>
<evidence type="ECO:0000256" key="2">
    <source>
        <dbReference type="ARBA" id="ARBA00010792"/>
    </source>
</evidence>
<dbReference type="InterPro" id="IPR032816">
    <property type="entry name" value="VTT_dom"/>
</dbReference>
<feature type="transmembrane region" description="Helical" evidence="3">
    <location>
        <begin position="30"/>
        <end position="53"/>
    </location>
</feature>
<feature type="transmembrane region" description="Helical" evidence="3">
    <location>
        <begin position="65"/>
        <end position="82"/>
    </location>
</feature>
<evidence type="ECO:0000313" key="14">
    <source>
        <dbReference type="Proteomes" id="UP000588083"/>
    </source>
</evidence>
<dbReference type="PANTHER" id="PTHR42709">
    <property type="entry name" value="ALKALINE PHOSPHATASE LIKE PROTEIN"/>
    <property type="match status" value="1"/>
</dbReference>
<evidence type="ECO:0000256" key="3">
    <source>
        <dbReference type="SAM" id="Phobius"/>
    </source>
</evidence>
<dbReference type="InterPro" id="IPR020726">
    <property type="entry name" value="Bcl2_BH2_motif_CS"/>
</dbReference>
<evidence type="ECO:0000313" key="10">
    <source>
        <dbReference type="Proteomes" id="UP000561271"/>
    </source>
</evidence>
<dbReference type="RefSeq" id="WP_176231660.1">
    <property type="nucleotide sequence ID" value="NZ_BLRU01000061.1"/>
</dbReference>
<name>A0A6V8PES6_9ACTN</name>
<evidence type="ECO:0000259" key="4">
    <source>
        <dbReference type="Pfam" id="PF09335"/>
    </source>
</evidence>